<name>A0A699Z9I3_HAELA</name>
<feature type="non-terminal residue" evidence="2">
    <location>
        <position position="1"/>
    </location>
</feature>
<keyword evidence="1" id="KW-0812">Transmembrane</keyword>
<gene>
    <name evidence="2" type="ORF">HaLaN_12191</name>
</gene>
<comment type="caution">
    <text evidence="2">The sequence shown here is derived from an EMBL/GenBank/DDBJ whole genome shotgun (WGS) entry which is preliminary data.</text>
</comment>
<dbReference type="Proteomes" id="UP000485058">
    <property type="component" value="Unassembled WGS sequence"/>
</dbReference>
<keyword evidence="1" id="KW-0472">Membrane</keyword>
<keyword evidence="3" id="KW-1185">Reference proteome</keyword>
<feature type="transmembrane region" description="Helical" evidence="1">
    <location>
        <begin position="20"/>
        <end position="44"/>
    </location>
</feature>
<dbReference type="AlphaFoldDB" id="A0A699Z9I3"/>
<evidence type="ECO:0000256" key="1">
    <source>
        <dbReference type="SAM" id="Phobius"/>
    </source>
</evidence>
<dbReference type="EMBL" id="BLLF01000914">
    <property type="protein sequence ID" value="GFH15876.1"/>
    <property type="molecule type" value="Genomic_DNA"/>
</dbReference>
<keyword evidence="1" id="KW-1133">Transmembrane helix</keyword>
<organism evidence="2 3">
    <name type="scientific">Haematococcus lacustris</name>
    <name type="common">Green alga</name>
    <name type="synonym">Haematococcus pluvialis</name>
    <dbReference type="NCBI Taxonomy" id="44745"/>
    <lineage>
        <taxon>Eukaryota</taxon>
        <taxon>Viridiplantae</taxon>
        <taxon>Chlorophyta</taxon>
        <taxon>core chlorophytes</taxon>
        <taxon>Chlorophyceae</taxon>
        <taxon>CS clade</taxon>
        <taxon>Chlamydomonadales</taxon>
        <taxon>Haematococcaceae</taxon>
        <taxon>Haematococcus</taxon>
    </lineage>
</organism>
<proteinExistence type="predicted"/>
<evidence type="ECO:0000313" key="3">
    <source>
        <dbReference type="Proteomes" id="UP000485058"/>
    </source>
</evidence>
<accession>A0A699Z9I3</accession>
<sequence length="47" mass="5618">MLGKGAASPVKYFHTWFTLLFFNVFSSTTLLTYILFWMVFYNLCHIF</sequence>
<reference evidence="2 3" key="1">
    <citation type="submission" date="2020-02" db="EMBL/GenBank/DDBJ databases">
        <title>Draft genome sequence of Haematococcus lacustris strain NIES-144.</title>
        <authorList>
            <person name="Morimoto D."/>
            <person name="Nakagawa S."/>
            <person name="Yoshida T."/>
            <person name="Sawayama S."/>
        </authorList>
    </citation>
    <scope>NUCLEOTIDE SEQUENCE [LARGE SCALE GENOMIC DNA]</scope>
    <source>
        <strain evidence="2 3">NIES-144</strain>
    </source>
</reference>
<evidence type="ECO:0000313" key="2">
    <source>
        <dbReference type="EMBL" id="GFH15876.1"/>
    </source>
</evidence>
<protein>
    <submittedName>
        <fullName evidence="2">Uncharacterized protein</fullName>
    </submittedName>
</protein>